<dbReference type="GO" id="GO:0030170">
    <property type="term" value="F:pyridoxal phosphate binding"/>
    <property type="evidence" value="ECO:0007669"/>
    <property type="project" value="UniProtKB-UniRule"/>
</dbReference>
<proteinExistence type="inferred from homology"/>
<evidence type="ECO:0000256" key="4">
    <source>
        <dbReference type="ARBA" id="ARBA00011738"/>
    </source>
</evidence>
<dbReference type="Gene3D" id="3.40.640.10">
    <property type="entry name" value="Type I PLP-dependent aspartate aminotransferase-like (Major domain)"/>
    <property type="match status" value="1"/>
</dbReference>
<evidence type="ECO:0000256" key="3">
    <source>
        <dbReference type="ARBA" id="ARBA00006376"/>
    </source>
</evidence>
<feature type="binding site" evidence="9">
    <location>
        <position position="239"/>
    </location>
    <ligand>
        <name>(6S)-5,6,7,8-tetrahydrofolate</name>
        <dbReference type="ChEBI" id="CHEBI:57453"/>
    </ligand>
</feature>
<comment type="cofactor">
    <cofactor evidence="1 9 10">
        <name>pyridoxal 5'-phosphate</name>
        <dbReference type="ChEBI" id="CHEBI:597326"/>
    </cofactor>
</comment>
<dbReference type="UniPathway" id="UPA00193"/>
<reference evidence="12 13" key="1">
    <citation type="journal article" date="2016" name="Nat. Commun.">
        <title>Thousands of microbial genomes shed light on interconnected biogeochemical processes in an aquifer system.</title>
        <authorList>
            <person name="Anantharaman K."/>
            <person name="Brown C.T."/>
            <person name="Hug L.A."/>
            <person name="Sharon I."/>
            <person name="Castelle C.J."/>
            <person name="Probst A.J."/>
            <person name="Thomas B.C."/>
            <person name="Singh A."/>
            <person name="Wilkins M.J."/>
            <person name="Karaoz U."/>
            <person name="Brodie E.L."/>
            <person name="Williams K.H."/>
            <person name="Hubbard S.S."/>
            <person name="Banfield J.F."/>
        </authorList>
    </citation>
    <scope>NUCLEOTIDE SEQUENCE [LARGE SCALE GENOMIC DNA]</scope>
</reference>
<evidence type="ECO:0000256" key="7">
    <source>
        <dbReference type="ARBA" id="ARBA00022679"/>
    </source>
</evidence>
<evidence type="ECO:0000259" key="11">
    <source>
        <dbReference type="Pfam" id="PF00464"/>
    </source>
</evidence>
<dbReference type="SUPFAM" id="SSF53383">
    <property type="entry name" value="PLP-dependent transferases"/>
    <property type="match status" value="1"/>
</dbReference>
<dbReference type="GO" id="GO:0032259">
    <property type="term" value="P:methylation"/>
    <property type="evidence" value="ECO:0007669"/>
    <property type="project" value="UniProtKB-KW"/>
</dbReference>
<evidence type="ECO:0000256" key="9">
    <source>
        <dbReference type="HAMAP-Rule" id="MF_00051"/>
    </source>
</evidence>
<evidence type="ECO:0000256" key="10">
    <source>
        <dbReference type="PIRSR" id="PIRSR000412-50"/>
    </source>
</evidence>
<dbReference type="GO" id="GO:0004372">
    <property type="term" value="F:glycine hydroxymethyltransferase activity"/>
    <property type="evidence" value="ECO:0007669"/>
    <property type="project" value="UniProtKB-UniRule"/>
</dbReference>
<dbReference type="EMBL" id="MHNZ01000037">
    <property type="protein sequence ID" value="OGZ55131.1"/>
    <property type="molecule type" value="Genomic_DNA"/>
</dbReference>
<gene>
    <name evidence="9 12" type="primary">glyA</name>
    <name evidence="12" type="ORF">A3J04_02685</name>
</gene>
<sequence>MKDSAIKKLIAAEEKRQTGVINLIASENYVSRGVREALGSVLTNKYAEGYPGARYYGGNEIVDEIERLAQARALKLFGLSDSAWDVNVQPYSGTPANFAIYTALVPLGAKIMGLDLSMGGHLSHGYKVSATGKFWKQVPYGVDKKTERLDYNEILRIAKREKPKMIVAGFTAYSRIIDFKKFRKIADAVGAILLVDMSHFAGLVAGRVYPSPFPYADIVMTTTHKTLRGPRAAIIFSREKYARAIDRAVFPGLQGGPHVNQTASVAVALAEAATPAFRAYTKQIVKNAQILAGELSRLNWRVVSGGTDTHLFLVDTFANGIGGKRASEMLEKAGIIVNKNTIPFDTRSPVDPSGIRVGTAALTTRGMREREMKIIAGFINETLRGASPIKIRKNVLALARKFPLP</sequence>
<dbReference type="GO" id="GO:0019264">
    <property type="term" value="P:glycine biosynthetic process from serine"/>
    <property type="evidence" value="ECO:0007669"/>
    <property type="project" value="UniProtKB-UniRule"/>
</dbReference>
<comment type="pathway">
    <text evidence="9">One-carbon metabolism; tetrahydrofolate interconversion.</text>
</comment>
<evidence type="ECO:0000256" key="6">
    <source>
        <dbReference type="ARBA" id="ARBA00022563"/>
    </source>
</evidence>
<dbReference type="InterPro" id="IPR019798">
    <property type="entry name" value="Ser_HO-MeTrfase_PLP_BS"/>
</dbReference>
<feature type="modified residue" description="N6-(pyridoxal phosphate)lysine" evidence="9 10">
    <location>
        <position position="225"/>
    </location>
</feature>
<accession>A0A1G2GYT3</accession>
<dbReference type="Gene3D" id="3.90.1150.10">
    <property type="entry name" value="Aspartate Aminotransferase, domain 1"/>
    <property type="match status" value="1"/>
</dbReference>
<evidence type="ECO:0000256" key="8">
    <source>
        <dbReference type="ARBA" id="ARBA00022898"/>
    </source>
</evidence>
<dbReference type="InterPro" id="IPR039429">
    <property type="entry name" value="SHMT-like_dom"/>
</dbReference>
<evidence type="ECO:0000256" key="2">
    <source>
        <dbReference type="ARBA" id="ARBA00004496"/>
    </source>
</evidence>
<protein>
    <recommendedName>
        <fullName evidence="9">Serine hydroxymethyltransferase</fullName>
        <shortName evidence="9">SHMT</shortName>
        <shortName evidence="9">Serine methylase</shortName>
        <ecNumber evidence="9">2.1.2.1</ecNumber>
    </recommendedName>
</protein>
<keyword evidence="5 9" id="KW-0963">Cytoplasm</keyword>
<comment type="catalytic activity">
    <reaction evidence="9">
        <text>(6R)-5,10-methylene-5,6,7,8-tetrahydrofolate + glycine + H2O = (6S)-5,6,7,8-tetrahydrofolate + L-serine</text>
        <dbReference type="Rhea" id="RHEA:15481"/>
        <dbReference type="ChEBI" id="CHEBI:15377"/>
        <dbReference type="ChEBI" id="CHEBI:15636"/>
        <dbReference type="ChEBI" id="CHEBI:33384"/>
        <dbReference type="ChEBI" id="CHEBI:57305"/>
        <dbReference type="ChEBI" id="CHEBI:57453"/>
        <dbReference type="EC" id="2.1.2.1"/>
    </reaction>
</comment>
<dbReference type="EC" id="2.1.2.1" evidence="9"/>
<feature type="binding site" evidence="9">
    <location>
        <position position="116"/>
    </location>
    <ligand>
        <name>(6S)-5,6,7,8-tetrahydrofolate</name>
        <dbReference type="ChEBI" id="CHEBI:57453"/>
    </ligand>
</feature>
<dbReference type="PROSITE" id="PS00096">
    <property type="entry name" value="SHMT"/>
    <property type="match status" value="1"/>
</dbReference>
<keyword evidence="6 9" id="KW-0554">One-carbon metabolism</keyword>
<comment type="pathway">
    <text evidence="9">Amino-acid biosynthesis; glycine biosynthesis; glycine from L-serine: step 1/1.</text>
</comment>
<dbReference type="InterPro" id="IPR001085">
    <property type="entry name" value="Ser_HO-MeTrfase"/>
</dbReference>
<comment type="subunit">
    <text evidence="4 9">Homodimer.</text>
</comment>
<dbReference type="InterPro" id="IPR015421">
    <property type="entry name" value="PyrdxlP-dep_Trfase_major"/>
</dbReference>
<dbReference type="Proteomes" id="UP000177954">
    <property type="component" value="Unassembled WGS sequence"/>
</dbReference>
<name>A0A1G2GYT3_9BACT</name>
<dbReference type="Pfam" id="PF00464">
    <property type="entry name" value="SHMT"/>
    <property type="match status" value="1"/>
</dbReference>
<keyword evidence="9" id="KW-0028">Amino-acid biosynthesis</keyword>
<feature type="domain" description="Serine hydroxymethyltransferase-like" evidence="11">
    <location>
        <begin position="2"/>
        <end position="379"/>
    </location>
</feature>
<dbReference type="AlphaFoldDB" id="A0A1G2GYT3"/>
<dbReference type="InterPro" id="IPR015424">
    <property type="entry name" value="PyrdxlP-dep_Trfase"/>
</dbReference>
<feature type="site" description="Plays an important role in substrate specificity" evidence="9">
    <location>
        <position position="224"/>
    </location>
</feature>
<keyword evidence="12" id="KW-0489">Methyltransferase</keyword>
<evidence type="ECO:0000313" key="13">
    <source>
        <dbReference type="Proteomes" id="UP000177954"/>
    </source>
</evidence>
<dbReference type="FunFam" id="3.40.640.10:FF:000001">
    <property type="entry name" value="Serine hydroxymethyltransferase"/>
    <property type="match status" value="1"/>
</dbReference>
<dbReference type="NCBIfam" id="NF000586">
    <property type="entry name" value="PRK00011.1"/>
    <property type="match status" value="1"/>
</dbReference>
<dbReference type="PANTHER" id="PTHR11680:SF35">
    <property type="entry name" value="SERINE HYDROXYMETHYLTRANSFERASE 1"/>
    <property type="match status" value="1"/>
</dbReference>
<comment type="similarity">
    <text evidence="3 9">Belongs to the SHMT family.</text>
</comment>
<keyword evidence="8 9" id="KW-0663">Pyridoxal phosphate</keyword>
<dbReference type="GO" id="GO:0035999">
    <property type="term" value="P:tetrahydrofolate interconversion"/>
    <property type="evidence" value="ECO:0007669"/>
    <property type="project" value="UniProtKB-UniRule"/>
</dbReference>
<comment type="subcellular location">
    <subcellularLocation>
        <location evidence="2 9">Cytoplasm</location>
    </subcellularLocation>
</comment>
<keyword evidence="7 9" id="KW-0808">Transferase</keyword>
<dbReference type="STRING" id="1802129.A3J04_02685"/>
<dbReference type="HAMAP" id="MF_00051">
    <property type="entry name" value="SHMT"/>
    <property type="match status" value="1"/>
</dbReference>
<feature type="binding site" evidence="9">
    <location>
        <begin position="120"/>
        <end position="122"/>
    </location>
    <ligand>
        <name>(6S)-5,6,7,8-tetrahydrofolate</name>
        <dbReference type="ChEBI" id="CHEBI:57453"/>
    </ligand>
</feature>
<organism evidence="12 13">
    <name type="scientific">Candidatus Ryanbacteria bacterium RIFCSPLOWO2_02_FULL_47_14</name>
    <dbReference type="NCBI Taxonomy" id="1802129"/>
    <lineage>
        <taxon>Bacteria</taxon>
        <taxon>Candidatus Ryaniibacteriota</taxon>
    </lineage>
</organism>
<comment type="caution">
    <text evidence="9">Lacks conserved residue(s) required for the propagation of feature annotation.</text>
</comment>
<dbReference type="GO" id="GO:0005737">
    <property type="term" value="C:cytoplasm"/>
    <property type="evidence" value="ECO:0007669"/>
    <property type="project" value="UniProtKB-SubCell"/>
</dbReference>
<dbReference type="UniPathway" id="UPA00288">
    <property type="reaction ID" value="UER01023"/>
</dbReference>
<dbReference type="InterPro" id="IPR015422">
    <property type="entry name" value="PyrdxlP-dep_Trfase_small"/>
</dbReference>
<dbReference type="PIRSF" id="PIRSF000412">
    <property type="entry name" value="SHMT"/>
    <property type="match status" value="1"/>
</dbReference>
<dbReference type="InterPro" id="IPR049943">
    <property type="entry name" value="Ser_HO-MeTrfase-like"/>
</dbReference>
<evidence type="ECO:0000256" key="5">
    <source>
        <dbReference type="ARBA" id="ARBA00022490"/>
    </source>
</evidence>
<dbReference type="GO" id="GO:0008168">
    <property type="term" value="F:methyltransferase activity"/>
    <property type="evidence" value="ECO:0007669"/>
    <property type="project" value="UniProtKB-KW"/>
</dbReference>
<dbReference type="PANTHER" id="PTHR11680">
    <property type="entry name" value="SERINE HYDROXYMETHYLTRANSFERASE"/>
    <property type="match status" value="1"/>
</dbReference>
<comment type="caution">
    <text evidence="12">The sequence shown here is derived from an EMBL/GenBank/DDBJ whole genome shotgun (WGS) entry which is preliminary data.</text>
</comment>
<comment type="function">
    <text evidence="9">Catalyzes the reversible interconversion of serine and glycine with tetrahydrofolate (THF) serving as the one-carbon carrier. This reaction serves as the major source of one-carbon groups required for the biosynthesis of purines, thymidylate, methionine, and other important biomolecules. Also exhibits THF-independent aldolase activity toward beta-hydroxyamino acids, producing glycine and aldehydes, via a retro-aldol mechanism.</text>
</comment>
<evidence type="ECO:0000313" key="12">
    <source>
        <dbReference type="EMBL" id="OGZ55131.1"/>
    </source>
</evidence>
<evidence type="ECO:0000256" key="1">
    <source>
        <dbReference type="ARBA" id="ARBA00001933"/>
    </source>
</evidence>
<dbReference type="CDD" id="cd00378">
    <property type="entry name" value="SHMT"/>
    <property type="match status" value="1"/>
</dbReference>